<evidence type="ECO:0000256" key="1">
    <source>
        <dbReference type="ARBA" id="ARBA00023015"/>
    </source>
</evidence>
<organism evidence="5 6">
    <name type="scientific">Grimontia kaedaensis</name>
    <dbReference type="NCBI Taxonomy" id="2872157"/>
    <lineage>
        <taxon>Bacteria</taxon>
        <taxon>Pseudomonadati</taxon>
        <taxon>Pseudomonadota</taxon>
        <taxon>Gammaproteobacteria</taxon>
        <taxon>Vibrionales</taxon>
        <taxon>Vibrionaceae</taxon>
        <taxon>Grimontia</taxon>
    </lineage>
</organism>
<dbReference type="SUPFAM" id="SSF51306">
    <property type="entry name" value="LexA/Signal peptidase"/>
    <property type="match status" value="1"/>
</dbReference>
<keyword evidence="1" id="KW-0805">Transcription regulation</keyword>
<evidence type="ECO:0000313" key="5">
    <source>
        <dbReference type="EMBL" id="USH04115.1"/>
    </source>
</evidence>
<keyword evidence="6" id="KW-1185">Reference proteome</keyword>
<dbReference type="EMBL" id="CP082275">
    <property type="protein sequence ID" value="USH04115.1"/>
    <property type="molecule type" value="Genomic_DNA"/>
</dbReference>
<dbReference type="PANTHER" id="PTHR40661:SF2">
    <property type="entry name" value="HTH-TYPE TRANSCRIPTIONAL REGULATOR PRTR"/>
    <property type="match status" value="1"/>
</dbReference>
<keyword evidence="3" id="KW-0804">Transcription</keyword>
<dbReference type="SMART" id="SM00530">
    <property type="entry name" value="HTH_XRE"/>
    <property type="match status" value="1"/>
</dbReference>
<evidence type="ECO:0000259" key="4">
    <source>
        <dbReference type="PROSITE" id="PS50943"/>
    </source>
</evidence>
<evidence type="ECO:0000256" key="2">
    <source>
        <dbReference type="ARBA" id="ARBA00023125"/>
    </source>
</evidence>
<dbReference type="CDD" id="cd00093">
    <property type="entry name" value="HTH_XRE"/>
    <property type="match status" value="1"/>
</dbReference>
<proteinExistence type="predicted"/>
<dbReference type="Pfam" id="PF13443">
    <property type="entry name" value="HTH_26"/>
    <property type="match status" value="1"/>
</dbReference>
<dbReference type="InterPro" id="IPR001387">
    <property type="entry name" value="Cro/C1-type_HTH"/>
</dbReference>
<gene>
    <name evidence="5" type="ORF">K6Q96_09145</name>
</gene>
<protein>
    <submittedName>
        <fullName evidence="5">Helix-turn-helix transcriptional regulator</fullName>
    </submittedName>
</protein>
<accession>A0ABY4WYQ7</accession>
<dbReference type="Gene3D" id="1.10.260.40">
    <property type="entry name" value="lambda repressor-like DNA-binding domains"/>
    <property type="match status" value="1"/>
</dbReference>
<dbReference type="InterPro" id="IPR039418">
    <property type="entry name" value="LexA-like"/>
</dbReference>
<reference evidence="5" key="1">
    <citation type="submission" date="2021-08" db="EMBL/GenBank/DDBJ databases">
        <authorList>
            <person name="Sakaguchi M."/>
            <person name="Kikuchi T."/>
            <person name="Urbanczyk H."/>
        </authorList>
    </citation>
    <scope>NUCLEOTIDE SEQUENCE</scope>
    <source>
        <strain evidence="5">020920N</strain>
    </source>
</reference>
<keyword evidence="2" id="KW-0238">DNA-binding</keyword>
<dbReference type="PROSITE" id="PS50943">
    <property type="entry name" value="HTH_CROC1"/>
    <property type="match status" value="1"/>
</dbReference>
<evidence type="ECO:0000256" key="3">
    <source>
        <dbReference type="ARBA" id="ARBA00023163"/>
    </source>
</evidence>
<dbReference type="SUPFAM" id="SSF47413">
    <property type="entry name" value="lambda repressor-like DNA-binding domains"/>
    <property type="match status" value="1"/>
</dbReference>
<sequence>MHALDINQRELSERIGISQVAVHKLVSGKTKQTSKINELATALECDPAWLGNNDDVGDMGEAQWRGVETWDSHTPLSDEEIELPFYTSIELSAGSGSFTDTENTGPKLRFSKATLRRLGIEKANAVCVNVSGNSMEPVLPDKATVGIDTGDKTRIVDGAIYAINHGGLLRVKVLQNLPGGGIRLKSYNSDDYPAEDYSAAEKQDIEIIGRVFWYSVLLPR</sequence>
<dbReference type="Proteomes" id="UP001056255">
    <property type="component" value="Chromosome I"/>
</dbReference>
<name>A0ABY4WYQ7_9GAMM</name>
<dbReference type="InterPro" id="IPR036286">
    <property type="entry name" value="LexA/Signal_pep-like_sf"/>
</dbReference>
<dbReference type="PANTHER" id="PTHR40661">
    <property type="match status" value="1"/>
</dbReference>
<dbReference type="InterPro" id="IPR015927">
    <property type="entry name" value="Peptidase_S24_S26A/B/C"/>
</dbReference>
<evidence type="ECO:0000313" key="6">
    <source>
        <dbReference type="Proteomes" id="UP001056255"/>
    </source>
</evidence>
<feature type="domain" description="HTH cro/C1-type" evidence="4">
    <location>
        <begin position="3"/>
        <end position="50"/>
    </location>
</feature>
<dbReference type="InterPro" id="IPR010982">
    <property type="entry name" value="Lambda_DNA-bd_dom_sf"/>
</dbReference>
<dbReference type="Pfam" id="PF00717">
    <property type="entry name" value="Peptidase_S24"/>
    <property type="match status" value="1"/>
</dbReference>
<dbReference type="CDD" id="cd06529">
    <property type="entry name" value="S24_LexA-like"/>
    <property type="match status" value="1"/>
</dbReference>
<dbReference type="Gene3D" id="2.10.109.10">
    <property type="entry name" value="Umud Fragment, subunit A"/>
    <property type="match status" value="1"/>
</dbReference>